<proteinExistence type="predicted"/>
<dbReference type="InterPro" id="IPR021124">
    <property type="entry name" value="CRISPR-assoc_prot_Cas5"/>
</dbReference>
<dbReference type="RefSeq" id="WP_084747798.1">
    <property type="nucleotide sequence ID" value="NZ_CP020563.1"/>
</dbReference>
<dbReference type="Gene3D" id="3.30.70.2660">
    <property type="match status" value="1"/>
</dbReference>
<accession>A0ABC8BU41</accession>
<dbReference type="Pfam" id="PF09704">
    <property type="entry name" value="Cas_Cas5d"/>
    <property type="match status" value="1"/>
</dbReference>
<evidence type="ECO:0000313" key="3">
    <source>
        <dbReference type="EMBL" id="ARF73936.1"/>
    </source>
</evidence>
<feature type="region of interest" description="Disordered" evidence="2">
    <location>
        <begin position="212"/>
        <end position="256"/>
    </location>
</feature>
<dbReference type="InterPro" id="IPR010147">
    <property type="entry name" value="CRISPR-assoc_prot_CasD"/>
</dbReference>
<evidence type="ECO:0000313" key="4">
    <source>
        <dbReference type="Proteomes" id="UP000192251"/>
    </source>
</evidence>
<reference evidence="3 4" key="1">
    <citation type="submission" date="2017-04" db="EMBL/GenBank/DDBJ databases">
        <title>The complete genome sequence of Streptomyces albolongus YIM 101047, the producer of novel bafilomycins and novel odoriferous sesquiterpenoids.</title>
        <authorList>
            <person name="Yin M."/>
            <person name="Jiang Y."/>
        </authorList>
    </citation>
    <scope>NUCLEOTIDE SEQUENCE [LARGE SCALE GENOMIC DNA]</scope>
    <source>
        <strain evidence="3 4">YIM 101047</strain>
    </source>
</reference>
<sequence length="256" mass="28430">MSVLLLRLAGPLQSWGSAARFTRRTTENAPTKSGVVGLLAAAQGRRRDADLSDLAALEFGVRIDQPGSRLRDFHTAHHSDTLKSMPLSERFYLADAVFVAGVSGEAGLVQRLYEALLEPVFLPYLGRRSCPPSRPVTIAEPSEGELEQALREARWEASGWYRDKRTASFRRRGQEAPDDVRLDLLLDSPADPDRLPDITLRDLPMSFDPRHRRYGLRGVRTTETRVPIEPGARPSSPPPPPHEPTSLLTPVTPRTD</sequence>
<gene>
    <name evidence="3" type="ORF">B7C62_17960</name>
</gene>
<dbReference type="InterPro" id="IPR013422">
    <property type="entry name" value="CRISPR-assoc_prot_Cas5_N"/>
</dbReference>
<dbReference type="NCBIfam" id="TIGR02593">
    <property type="entry name" value="CRISPR_cas5"/>
    <property type="match status" value="1"/>
</dbReference>
<dbReference type="EMBL" id="CP020563">
    <property type="protein sequence ID" value="ARF73936.1"/>
    <property type="molecule type" value="Genomic_DNA"/>
</dbReference>
<dbReference type="CDD" id="cd09756">
    <property type="entry name" value="Cas5_I-E"/>
    <property type="match status" value="1"/>
</dbReference>
<evidence type="ECO:0000256" key="2">
    <source>
        <dbReference type="SAM" id="MobiDB-lite"/>
    </source>
</evidence>
<protein>
    <submittedName>
        <fullName evidence="3">Type I-E CRISPR-associated protein Cas5/CasD</fullName>
    </submittedName>
</protein>
<dbReference type="NCBIfam" id="TIGR01868">
    <property type="entry name" value="casD_Cas5e"/>
    <property type="match status" value="1"/>
</dbReference>
<name>A0ABC8BU41_9ACTN</name>
<evidence type="ECO:0000256" key="1">
    <source>
        <dbReference type="ARBA" id="ARBA00023118"/>
    </source>
</evidence>
<dbReference type="GO" id="GO:0051607">
    <property type="term" value="P:defense response to virus"/>
    <property type="evidence" value="ECO:0007669"/>
    <property type="project" value="UniProtKB-KW"/>
</dbReference>
<dbReference type="AlphaFoldDB" id="A0ABC8BU41"/>
<dbReference type="KEGG" id="kab:B7C62_17960"/>
<keyword evidence="4" id="KW-1185">Reference proteome</keyword>
<dbReference type="Proteomes" id="UP000192251">
    <property type="component" value="Chromosome"/>
</dbReference>
<organism evidence="3 4">
    <name type="scientific">Kitasatospora albolonga</name>
    <dbReference type="NCBI Taxonomy" id="68173"/>
    <lineage>
        <taxon>Bacteria</taxon>
        <taxon>Bacillati</taxon>
        <taxon>Actinomycetota</taxon>
        <taxon>Actinomycetes</taxon>
        <taxon>Kitasatosporales</taxon>
        <taxon>Streptomycetaceae</taxon>
        <taxon>Kitasatospora</taxon>
    </lineage>
</organism>
<keyword evidence="1" id="KW-0051">Antiviral defense</keyword>